<dbReference type="Gene3D" id="1.20.1280.50">
    <property type="match status" value="1"/>
</dbReference>
<accession>A0AAD8X6N0</accession>
<name>A0AAD8X6N0_LOLMU</name>
<dbReference type="Proteomes" id="UP001231189">
    <property type="component" value="Unassembled WGS sequence"/>
</dbReference>
<dbReference type="AlphaFoldDB" id="A0AAD8X6N0"/>
<dbReference type="SUPFAM" id="SSF81383">
    <property type="entry name" value="F-box domain"/>
    <property type="match status" value="1"/>
</dbReference>
<gene>
    <name evidence="2" type="ORF">QYE76_015308</name>
</gene>
<dbReference type="InterPro" id="IPR001810">
    <property type="entry name" value="F-box_dom"/>
</dbReference>
<evidence type="ECO:0000313" key="2">
    <source>
        <dbReference type="EMBL" id="KAK1698611.1"/>
    </source>
</evidence>
<organism evidence="2 3">
    <name type="scientific">Lolium multiflorum</name>
    <name type="common">Italian ryegrass</name>
    <name type="synonym">Lolium perenne subsp. multiflorum</name>
    <dbReference type="NCBI Taxonomy" id="4521"/>
    <lineage>
        <taxon>Eukaryota</taxon>
        <taxon>Viridiplantae</taxon>
        <taxon>Streptophyta</taxon>
        <taxon>Embryophyta</taxon>
        <taxon>Tracheophyta</taxon>
        <taxon>Spermatophyta</taxon>
        <taxon>Magnoliopsida</taxon>
        <taxon>Liliopsida</taxon>
        <taxon>Poales</taxon>
        <taxon>Poaceae</taxon>
        <taxon>BOP clade</taxon>
        <taxon>Pooideae</taxon>
        <taxon>Poodae</taxon>
        <taxon>Poeae</taxon>
        <taxon>Poeae Chloroplast Group 2 (Poeae type)</taxon>
        <taxon>Loliodinae</taxon>
        <taxon>Loliinae</taxon>
        <taxon>Lolium</taxon>
    </lineage>
</organism>
<evidence type="ECO:0000313" key="3">
    <source>
        <dbReference type="Proteomes" id="UP001231189"/>
    </source>
</evidence>
<protein>
    <recommendedName>
        <fullName evidence="1">F-box domain-containing protein</fullName>
    </recommendedName>
</protein>
<evidence type="ECO:0000259" key="1">
    <source>
        <dbReference type="Pfam" id="PF00646"/>
    </source>
</evidence>
<reference evidence="2" key="1">
    <citation type="submission" date="2023-07" db="EMBL/GenBank/DDBJ databases">
        <title>A chromosome-level genome assembly of Lolium multiflorum.</title>
        <authorList>
            <person name="Chen Y."/>
            <person name="Copetti D."/>
            <person name="Kolliker R."/>
            <person name="Studer B."/>
        </authorList>
    </citation>
    <scope>NUCLEOTIDE SEQUENCE</scope>
    <source>
        <strain evidence="2">02402/16</strain>
        <tissue evidence="2">Leaf</tissue>
    </source>
</reference>
<feature type="domain" description="F-box" evidence="1">
    <location>
        <begin position="15"/>
        <end position="52"/>
    </location>
</feature>
<comment type="caution">
    <text evidence="2">The sequence shown here is derived from an EMBL/GenBank/DDBJ whole genome shotgun (WGS) entry which is preliminary data.</text>
</comment>
<keyword evidence="3" id="KW-1185">Reference proteome</keyword>
<sequence length="105" mass="11824">MGGSKATMAVVIGVDDLLREILLRLDFPAFLVRAALVSKRWLALAADPAFLRRFRDRHPPRLLSFYFHDACSPRPQFVLEFGGIWPLAHGPLSNSETHMAHSNNQ</sequence>
<dbReference type="InterPro" id="IPR036047">
    <property type="entry name" value="F-box-like_dom_sf"/>
</dbReference>
<dbReference type="PANTHER" id="PTHR33207">
    <property type="entry name" value="F-BOX DOMAIN CONTAINING PROTEIN-RELATED"/>
    <property type="match status" value="1"/>
</dbReference>
<dbReference type="Pfam" id="PF00646">
    <property type="entry name" value="F-box"/>
    <property type="match status" value="1"/>
</dbReference>
<proteinExistence type="predicted"/>
<dbReference type="EMBL" id="JAUUTY010000001">
    <property type="protein sequence ID" value="KAK1698611.1"/>
    <property type="molecule type" value="Genomic_DNA"/>
</dbReference>